<dbReference type="EMBL" id="GECZ01031936">
    <property type="protein sequence ID" value="JAS37833.1"/>
    <property type="molecule type" value="Transcribed_RNA"/>
</dbReference>
<keyword evidence="6" id="KW-0862">Zinc</keyword>
<evidence type="ECO:0000259" key="10">
    <source>
        <dbReference type="Pfam" id="PF00080"/>
    </source>
</evidence>
<evidence type="ECO:0000256" key="5">
    <source>
        <dbReference type="ARBA" id="ARBA00022723"/>
    </source>
</evidence>
<dbReference type="FunFam" id="2.60.40.200:FF:000001">
    <property type="entry name" value="Superoxide dismutase [Cu-Zn]"/>
    <property type="match status" value="1"/>
</dbReference>
<dbReference type="InterPro" id="IPR024134">
    <property type="entry name" value="SOD_Cu/Zn_/chaperone"/>
</dbReference>
<evidence type="ECO:0000256" key="7">
    <source>
        <dbReference type="ARBA" id="ARBA00022862"/>
    </source>
</evidence>
<dbReference type="Gene3D" id="2.60.40.200">
    <property type="entry name" value="Superoxide dismutase, copper/zinc binding domain"/>
    <property type="match status" value="1"/>
</dbReference>
<evidence type="ECO:0000256" key="9">
    <source>
        <dbReference type="ARBA" id="ARBA00023008"/>
    </source>
</evidence>
<comment type="cofactor">
    <cofactor evidence="2">
        <name>Zn(2+)</name>
        <dbReference type="ChEBI" id="CHEBI:29105"/>
    </cofactor>
</comment>
<dbReference type="AlphaFoldDB" id="A0A1B6EIT1"/>
<dbReference type="CDD" id="cd00305">
    <property type="entry name" value="Cu-Zn_Superoxide_Dismutase"/>
    <property type="match status" value="1"/>
</dbReference>
<feature type="domain" description="Superoxide dismutase copper/zinc binding" evidence="10">
    <location>
        <begin position="83"/>
        <end position="218"/>
    </location>
</feature>
<evidence type="ECO:0000256" key="1">
    <source>
        <dbReference type="ARBA" id="ARBA00001935"/>
    </source>
</evidence>
<gene>
    <name evidence="11" type="ORF">g.21423</name>
</gene>
<dbReference type="GO" id="GO:0005507">
    <property type="term" value="F:copper ion binding"/>
    <property type="evidence" value="ECO:0007669"/>
    <property type="project" value="InterPro"/>
</dbReference>
<dbReference type="SUPFAM" id="SSF49329">
    <property type="entry name" value="Cu,Zn superoxide dismutase-like"/>
    <property type="match status" value="1"/>
</dbReference>
<dbReference type="InterPro" id="IPR036423">
    <property type="entry name" value="SOD-like_Cu/Zn_dom_sf"/>
</dbReference>
<proteinExistence type="inferred from homology"/>
<dbReference type="PROSITE" id="PS00332">
    <property type="entry name" value="SOD_CU_ZN_2"/>
    <property type="match status" value="1"/>
</dbReference>
<dbReference type="PRINTS" id="PR00068">
    <property type="entry name" value="CUZNDISMTASE"/>
</dbReference>
<protein>
    <recommendedName>
        <fullName evidence="4">superoxide dismutase</fullName>
        <ecNumber evidence="4">1.15.1.1</ecNumber>
    </recommendedName>
</protein>
<dbReference type="PROSITE" id="PS00087">
    <property type="entry name" value="SOD_CU_ZN_1"/>
    <property type="match status" value="1"/>
</dbReference>
<keyword evidence="9" id="KW-0186">Copper</keyword>
<dbReference type="InterPro" id="IPR018152">
    <property type="entry name" value="SOD_Cu/Zn_BS"/>
</dbReference>
<comment type="similarity">
    <text evidence="3">Belongs to the Cu-Zn superoxide dismutase family.</text>
</comment>
<reference evidence="11" key="1">
    <citation type="submission" date="2015-11" db="EMBL/GenBank/DDBJ databases">
        <title>De novo transcriptome assembly of four potential Pierce s Disease insect vectors from Arizona vineyards.</title>
        <authorList>
            <person name="Tassone E.E."/>
        </authorList>
    </citation>
    <scope>NUCLEOTIDE SEQUENCE</scope>
</reference>
<evidence type="ECO:0000256" key="2">
    <source>
        <dbReference type="ARBA" id="ARBA00001947"/>
    </source>
</evidence>
<comment type="cofactor">
    <cofactor evidence="1">
        <name>Cu cation</name>
        <dbReference type="ChEBI" id="CHEBI:23378"/>
    </cofactor>
</comment>
<keyword evidence="8" id="KW-0560">Oxidoreductase</keyword>
<evidence type="ECO:0000256" key="3">
    <source>
        <dbReference type="ARBA" id="ARBA00010457"/>
    </source>
</evidence>
<dbReference type="GO" id="GO:0004784">
    <property type="term" value="F:superoxide dismutase activity"/>
    <property type="evidence" value="ECO:0007669"/>
    <property type="project" value="UniProtKB-EC"/>
</dbReference>
<sequence>IPGAVGPSARSITSVPVPPEFYEFSPILRLCYQNRFSSLFIHKRQINIDMVSWLFCTLLATPFLLAAAEERRAIVILKGDPGVSGNVTFSQAEDGGPVTVRGTVSGLSKGKHGFHIHEKGDLSTGCKSTEGHFNPDKKNHGGPNDEVRHAGDLGNIFAEDNGVADIMITDSVISLSGKYSIIGRAVVVHSDADDLGRGGFSDSLTTGHAGTRVACGVIGIQHPPGAWMQGSSSATSPLLSTATIAATLASTLAVRLLI</sequence>
<evidence type="ECO:0000256" key="4">
    <source>
        <dbReference type="ARBA" id="ARBA00012682"/>
    </source>
</evidence>
<dbReference type="InterPro" id="IPR001424">
    <property type="entry name" value="SOD_Cu_Zn_dom"/>
</dbReference>
<organism evidence="11">
    <name type="scientific">Cuerna arida</name>
    <dbReference type="NCBI Taxonomy" id="1464854"/>
    <lineage>
        <taxon>Eukaryota</taxon>
        <taxon>Metazoa</taxon>
        <taxon>Ecdysozoa</taxon>
        <taxon>Arthropoda</taxon>
        <taxon>Hexapoda</taxon>
        <taxon>Insecta</taxon>
        <taxon>Pterygota</taxon>
        <taxon>Neoptera</taxon>
        <taxon>Paraneoptera</taxon>
        <taxon>Hemiptera</taxon>
        <taxon>Auchenorrhyncha</taxon>
        <taxon>Membracoidea</taxon>
        <taxon>Cicadellidae</taxon>
        <taxon>Cicadellinae</taxon>
        <taxon>Proconiini</taxon>
        <taxon>Cuerna</taxon>
    </lineage>
</organism>
<keyword evidence="5" id="KW-0479">Metal-binding</keyword>
<evidence type="ECO:0000313" key="11">
    <source>
        <dbReference type="EMBL" id="JAS37833.1"/>
    </source>
</evidence>
<dbReference type="Pfam" id="PF00080">
    <property type="entry name" value="Sod_Cu"/>
    <property type="match status" value="1"/>
</dbReference>
<name>A0A1B6EIT1_9HEMI</name>
<dbReference type="EC" id="1.15.1.1" evidence="4"/>
<keyword evidence="7" id="KW-0049">Antioxidant</keyword>
<evidence type="ECO:0000256" key="6">
    <source>
        <dbReference type="ARBA" id="ARBA00022833"/>
    </source>
</evidence>
<dbReference type="PANTHER" id="PTHR10003">
    <property type="entry name" value="SUPEROXIDE DISMUTASE CU-ZN -RELATED"/>
    <property type="match status" value="1"/>
</dbReference>
<accession>A0A1B6EIT1</accession>
<feature type="non-terminal residue" evidence="11">
    <location>
        <position position="1"/>
    </location>
</feature>
<evidence type="ECO:0000256" key="8">
    <source>
        <dbReference type="ARBA" id="ARBA00023002"/>
    </source>
</evidence>